<accession>A0A328UBQ0</accession>
<feature type="compositionally biased region" description="Polar residues" evidence="1">
    <location>
        <begin position="50"/>
        <end position="59"/>
    </location>
</feature>
<keyword evidence="3" id="KW-1185">Reference proteome</keyword>
<reference evidence="2 3" key="1">
    <citation type="submission" date="2018-06" db="EMBL/GenBank/DDBJ databases">
        <title>Noncontiguous genome sequence of Ruminococcaceae bacterium ASD2818.</title>
        <authorList>
            <person name="Chaplin A.V."/>
            <person name="Sokolova S.R."/>
            <person name="Kochetkova T.O."/>
            <person name="Goltsov A.Y."/>
            <person name="Trofimov D.Y."/>
            <person name="Efimov B.A."/>
        </authorList>
    </citation>
    <scope>NUCLEOTIDE SEQUENCE [LARGE SCALE GENOMIC DNA]</scope>
    <source>
        <strain evidence="2 3">ASD2818</strain>
    </source>
</reference>
<evidence type="ECO:0000256" key="1">
    <source>
        <dbReference type="SAM" id="MobiDB-lite"/>
    </source>
</evidence>
<evidence type="ECO:0000313" key="2">
    <source>
        <dbReference type="EMBL" id="RAQ28247.1"/>
    </source>
</evidence>
<comment type="caution">
    <text evidence="2">The sequence shown here is derived from an EMBL/GenBank/DDBJ whole genome shotgun (WGS) entry which is preliminary data.</text>
</comment>
<proteinExistence type="predicted"/>
<name>A0A328UBQ0_9FIRM</name>
<dbReference type="AlphaFoldDB" id="A0A328UBQ0"/>
<feature type="compositionally biased region" description="Basic and acidic residues" evidence="1">
    <location>
        <begin position="64"/>
        <end position="73"/>
    </location>
</feature>
<sequence length="73" mass="8248">MRNFRFRCFLAFSPGLLPRLPPYAAPKYPHGAEAPFLYILLILIYNKNTGAGSSANSRKPNIKNAKEWRGNLP</sequence>
<gene>
    <name evidence="2" type="ORF">DPQ25_09575</name>
</gene>
<dbReference type="EMBL" id="QLYR01000006">
    <property type="protein sequence ID" value="RAQ28247.1"/>
    <property type="molecule type" value="Genomic_DNA"/>
</dbReference>
<feature type="region of interest" description="Disordered" evidence="1">
    <location>
        <begin position="50"/>
        <end position="73"/>
    </location>
</feature>
<organism evidence="2 3">
    <name type="scientific">Hydrogeniiclostridium mannosilyticum</name>
    <dbReference type="NCBI Taxonomy" id="2764322"/>
    <lineage>
        <taxon>Bacteria</taxon>
        <taxon>Bacillati</taxon>
        <taxon>Bacillota</taxon>
        <taxon>Clostridia</taxon>
        <taxon>Eubacteriales</taxon>
        <taxon>Acutalibacteraceae</taxon>
        <taxon>Hydrogeniiclostridium</taxon>
    </lineage>
</organism>
<evidence type="ECO:0000313" key="3">
    <source>
        <dbReference type="Proteomes" id="UP000249377"/>
    </source>
</evidence>
<protein>
    <submittedName>
        <fullName evidence="2">Uncharacterized protein</fullName>
    </submittedName>
</protein>
<dbReference type="Proteomes" id="UP000249377">
    <property type="component" value="Unassembled WGS sequence"/>
</dbReference>